<dbReference type="SUPFAM" id="SSF53254">
    <property type="entry name" value="Phosphoglycerate mutase-like"/>
    <property type="match status" value="1"/>
</dbReference>
<proteinExistence type="predicted"/>
<dbReference type="Proteomes" id="UP000199729">
    <property type="component" value="Chromosome"/>
</dbReference>
<feature type="binding site" evidence="2">
    <location>
        <position position="61"/>
    </location>
    <ligand>
        <name>substrate</name>
    </ligand>
</feature>
<dbReference type="Gene3D" id="3.40.50.1240">
    <property type="entry name" value="Phosphoglycerate mutase-like"/>
    <property type="match status" value="1"/>
</dbReference>
<dbReference type="InterPro" id="IPR013078">
    <property type="entry name" value="His_Pase_superF_clade-1"/>
</dbReference>
<feature type="active site" description="Tele-phosphohistidine intermediate" evidence="1">
    <location>
        <position position="12"/>
    </location>
</feature>
<evidence type="ECO:0000256" key="2">
    <source>
        <dbReference type="PIRSR" id="PIRSR613078-2"/>
    </source>
</evidence>
<evidence type="ECO:0000313" key="4">
    <source>
        <dbReference type="Proteomes" id="UP000199729"/>
    </source>
</evidence>
<evidence type="ECO:0000256" key="1">
    <source>
        <dbReference type="PIRSR" id="PIRSR613078-1"/>
    </source>
</evidence>
<dbReference type="GO" id="GO:0016791">
    <property type="term" value="F:phosphatase activity"/>
    <property type="evidence" value="ECO:0007669"/>
    <property type="project" value="TreeGrafter"/>
</dbReference>
<dbReference type="KEGG" id="vff:VITFI_CDS0063"/>
<accession>A0A221KA14</accession>
<reference evidence="3 4" key="1">
    <citation type="submission" date="2017-07" db="EMBL/GenBank/DDBJ databases">
        <title>Complete Genome Sequence of the cosmetic ferment Vitreoscilla filiformis (ATCC15551).</title>
        <authorList>
            <person name="Contreras S."/>
            <person name="Sagory-Zalkind P."/>
            <person name="Blanquart H."/>
            <person name="Iltis A."/>
            <person name="Morand S.C."/>
        </authorList>
    </citation>
    <scope>NUCLEOTIDE SEQUENCE [LARGE SCALE GENOMIC DNA]</scope>
    <source>
        <strain evidence="3 4">ATCC 15551</strain>
    </source>
</reference>
<dbReference type="EMBL" id="CP022423">
    <property type="protein sequence ID" value="ASM75842.1"/>
    <property type="molecule type" value="Genomic_DNA"/>
</dbReference>
<evidence type="ECO:0000313" key="3">
    <source>
        <dbReference type="EMBL" id="ASM75842.1"/>
    </source>
</evidence>
<sequence length="219" mass="24186">MLAATRLIAVRHGETAWNVDTRLQGQLDVPLNERGHQQARLAAVTLADETPDVIYSSDLCRAHATAQALGERIGLPVHTDPGLRERHFGQWQGHTYAEVERQWPELAVFWRARDPAFGPPGGETLEAFFQRCVGTLTRLAQQHPGQTVVVVAHGGVLDCFYRAANRMALNAARTWELPNTGINRLLHTDSGLRVTGWADVSHLDTWARDESSDRVGSAA</sequence>
<keyword evidence="4" id="KW-1185">Reference proteome</keyword>
<dbReference type="InterPro" id="IPR050275">
    <property type="entry name" value="PGM_Phosphatase"/>
</dbReference>
<dbReference type="CDD" id="cd07067">
    <property type="entry name" value="HP_PGM_like"/>
    <property type="match status" value="1"/>
</dbReference>
<dbReference type="RefSeq" id="WP_089415302.1">
    <property type="nucleotide sequence ID" value="NZ_CP022423.1"/>
</dbReference>
<feature type="binding site" evidence="2">
    <location>
        <begin position="11"/>
        <end position="18"/>
    </location>
    <ligand>
        <name>substrate</name>
    </ligand>
</feature>
<feature type="active site" description="Proton donor/acceptor" evidence="1">
    <location>
        <position position="85"/>
    </location>
</feature>
<dbReference type="SMART" id="SM00855">
    <property type="entry name" value="PGAM"/>
    <property type="match status" value="1"/>
</dbReference>
<organism evidence="3 4">
    <name type="scientific">Vitreoscilla filiformis</name>
    <dbReference type="NCBI Taxonomy" id="63"/>
    <lineage>
        <taxon>Bacteria</taxon>
        <taxon>Pseudomonadati</taxon>
        <taxon>Pseudomonadota</taxon>
        <taxon>Betaproteobacteria</taxon>
        <taxon>Neisseriales</taxon>
        <taxon>Neisseriaceae</taxon>
        <taxon>Vitreoscilla</taxon>
    </lineage>
</organism>
<name>A0A221KA14_VITFI</name>
<dbReference type="PANTHER" id="PTHR48100">
    <property type="entry name" value="BROAD-SPECIFICITY PHOSPHATASE YOR283W-RELATED"/>
    <property type="match status" value="1"/>
</dbReference>
<gene>
    <name evidence="3" type="ORF">VITFI_CDS0063</name>
</gene>
<dbReference type="GO" id="GO:0005737">
    <property type="term" value="C:cytoplasm"/>
    <property type="evidence" value="ECO:0007669"/>
    <property type="project" value="TreeGrafter"/>
</dbReference>
<protein>
    <submittedName>
        <fullName evidence="3">Phosphoglycerate mutase</fullName>
    </submittedName>
</protein>
<dbReference type="Pfam" id="PF00300">
    <property type="entry name" value="His_Phos_1"/>
    <property type="match status" value="1"/>
</dbReference>
<dbReference type="InterPro" id="IPR029033">
    <property type="entry name" value="His_PPase_superfam"/>
</dbReference>
<dbReference type="PANTHER" id="PTHR48100:SF1">
    <property type="entry name" value="HISTIDINE PHOSPHATASE FAMILY PROTEIN-RELATED"/>
    <property type="match status" value="1"/>
</dbReference>
<dbReference type="AlphaFoldDB" id="A0A221KA14"/>
<dbReference type="OrthoDB" id="9781415at2"/>